<comment type="caution">
    <text evidence="10">The sequence shown here is derived from an EMBL/GenBank/DDBJ whole genome shotgun (WGS) entry which is preliminary data.</text>
</comment>
<dbReference type="GO" id="GO:0005739">
    <property type="term" value="C:mitochondrion"/>
    <property type="evidence" value="ECO:0007669"/>
    <property type="project" value="InterPro"/>
</dbReference>
<evidence type="ECO:0000256" key="4">
    <source>
        <dbReference type="ARBA" id="ARBA00022884"/>
    </source>
</evidence>
<keyword evidence="3" id="KW-0810">Translation regulation</keyword>
<dbReference type="PROSITE" id="PS51375">
    <property type="entry name" value="PPR"/>
    <property type="match status" value="1"/>
</dbReference>
<evidence type="ECO:0000313" key="10">
    <source>
        <dbReference type="EMBL" id="CAI8041296.1"/>
    </source>
</evidence>
<dbReference type="GO" id="GO:0032543">
    <property type="term" value="P:mitochondrial translation"/>
    <property type="evidence" value="ECO:0007669"/>
    <property type="project" value="InterPro"/>
</dbReference>
<dbReference type="GO" id="GO:0043024">
    <property type="term" value="F:ribosomal small subunit binding"/>
    <property type="evidence" value="ECO:0007669"/>
    <property type="project" value="InterPro"/>
</dbReference>
<keyword evidence="11" id="KW-1185">Reference proteome</keyword>
<evidence type="ECO:0000313" key="11">
    <source>
        <dbReference type="Proteomes" id="UP001174909"/>
    </source>
</evidence>
<accession>A0AA35T5U5</accession>
<feature type="compositionally biased region" description="Basic and acidic residues" evidence="9">
    <location>
        <begin position="414"/>
        <end position="427"/>
    </location>
</feature>
<keyword evidence="2" id="KW-0699">rRNA-binding</keyword>
<dbReference type="InterPro" id="IPR037387">
    <property type="entry name" value="PTCD3"/>
</dbReference>
<evidence type="ECO:0000256" key="2">
    <source>
        <dbReference type="ARBA" id="ARBA00022730"/>
    </source>
</evidence>
<protein>
    <recommendedName>
        <fullName evidence="7">Small ribosomal subunit protein mS39</fullName>
    </recommendedName>
</protein>
<proteinExistence type="inferred from homology"/>
<dbReference type="GO" id="GO:0006417">
    <property type="term" value="P:regulation of translation"/>
    <property type="evidence" value="ECO:0007669"/>
    <property type="project" value="UniProtKB-KW"/>
</dbReference>
<dbReference type="Gene3D" id="1.25.40.10">
    <property type="entry name" value="Tetratricopeptide repeat domain"/>
    <property type="match status" value="2"/>
</dbReference>
<dbReference type="InterPro" id="IPR002885">
    <property type="entry name" value="PPR_rpt"/>
</dbReference>
<dbReference type="GO" id="GO:1990904">
    <property type="term" value="C:ribonucleoprotein complex"/>
    <property type="evidence" value="ECO:0007669"/>
    <property type="project" value="UniProtKB-KW"/>
</dbReference>
<comment type="similarity">
    <text evidence="1">Belongs to the mitochondrion-specific ribosomal protein mS39 family.</text>
</comment>
<keyword evidence="4" id="KW-0694">RNA-binding</keyword>
<keyword evidence="5" id="KW-0689">Ribosomal protein</keyword>
<name>A0AA35T5U5_GEOBA</name>
<feature type="region of interest" description="Disordered" evidence="9">
    <location>
        <begin position="403"/>
        <end position="433"/>
    </location>
</feature>
<evidence type="ECO:0000256" key="8">
    <source>
        <dbReference type="PROSITE-ProRule" id="PRU00708"/>
    </source>
</evidence>
<dbReference type="EMBL" id="CASHTH010003177">
    <property type="protein sequence ID" value="CAI8041296.1"/>
    <property type="molecule type" value="Genomic_DNA"/>
</dbReference>
<evidence type="ECO:0000256" key="6">
    <source>
        <dbReference type="ARBA" id="ARBA00023274"/>
    </source>
</evidence>
<evidence type="ECO:0000256" key="3">
    <source>
        <dbReference type="ARBA" id="ARBA00022845"/>
    </source>
</evidence>
<keyword evidence="6" id="KW-0687">Ribonucleoprotein</keyword>
<evidence type="ECO:0000256" key="5">
    <source>
        <dbReference type="ARBA" id="ARBA00022980"/>
    </source>
</evidence>
<evidence type="ECO:0000256" key="9">
    <source>
        <dbReference type="SAM" id="MobiDB-lite"/>
    </source>
</evidence>
<dbReference type="AlphaFoldDB" id="A0AA35T5U5"/>
<organism evidence="10 11">
    <name type="scientific">Geodia barretti</name>
    <name type="common">Barrett's horny sponge</name>
    <dbReference type="NCBI Taxonomy" id="519541"/>
    <lineage>
        <taxon>Eukaryota</taxon>
        <taxon>Metazoa</taxon>
        <taxon>Porifera</taxon>
        <taxon>Demospongiae</taxon>
        <taxon>Heteroscleromorpha</taxon>
        <taxon>Tetractinellida</taxon>
        <taxon>Astrophorina</taxon>
        <taxon>Geodiidae</taxon>
        <taxon>Geodia</taxon>
    </lineage>
</organism>
<dbReference type="NCBIfam" id="TIGR00756">
    <property type="entry name" value="PPR"/>
    <property type="match status" value="1"/>
</dbReference>
<dbReference type="GO" id="GO:0005840">
    <property type="term" value="C:ribosome"/>
    <property type="evidence" value="ECO:0007669"/>
    <property type="project" value="UniProtKB-KW"/>
</dbReference>
<gene>
    <name evidence="10" type="ORF">GBAR_LOCUS22960</name>
</gene>
<dbReference type="Proteomes" id="UP001174909">
    <property type="component" value="Unassembled WGS sequence"/>
</dbReference>
<dbReference type="Pfam" id="PF13041">
    <property type="entry name" value="PPR_2"/>
    <property type="match status" value="1"/>
</dbReference>
<dbReference type="PANTHER" id="PTHR16276:SF1">
    <property type="entry name" value="SMALL RIBOSOMAL SUBUNIT PROTEIN MS39"/>
    <property type="match status" value="1"/>
</dbReference>
<sequence>MSVKNGATYDALILGLVKFMNFDRAWEMFDEMRKDGHQASLATYNSLLFVIGNTAVPDPWSRAMSLVQQMNLEPVVRPNITTMNLLLEISSQTGSSSAAKRSLQTFRESLHLGLEPNLTTLLALLRAHVKALDGSVLYDITDYLEQNQHILKISDTQDIFFFTVAMTTARNMLDHELAMRLRRLCNRDNWMLCQNLTLFVSYYLTTITGRVPIETLKEEYSHFVPDVVLPMEWVYGVMFRACEEQENLGFALELWNHMLRYHVSIASVETLSRFCGAMSKKVFPSEVDAVLQALLKAWDKAVDIKVTPPSVMIAQIIRLYCMKQNLRKAWEYFQYFEKYDRKPTFQALVSLLKAYSTDRDVEKTVEVLRLILRHKMVLPTTFVRDVCWRAGVPENVRSKLVSQFSRNETASGDDSDKKSASETRDSDTELPGS</sequence>
<evidence type="ECO:0000256" key="7">
    <source>
        <dbReference type="ARBA" id="ARBA00035134"/>
    </source>
</evidence>
<reference evidence="10" key="1">
    <citation type="submission" date="2023-03" db="EMBL/GenBank/DDBJ databases">
        <authorList>
            <person name="Steffen K."/>
            <person name="Cardenas P."/>
        </authorList>
    </citation>
    <scope>NUCLEOTIDE SEQUENCE</scope>
</reference>
<evidence type="ECO:0000256" key="1">
    <source>
        <dbReference type="ARBA" id="ARBA00008551"/>
    </source>
</evidence>
<dbReference type="PANTHER" id="PTHR16276">
    <property type="entry name" value="PENTATRICOPEPTIDE REPEAT DOMAIN-CONTAINING PROTEIN 3"/>
    <property type="match status" value="1"/>
</dbReference>
<feature type="repeat" description="PPR" evidence="8">
    <location>
        <begin position="5"/>
        <end position="39"/>
    </location>
</feature>
<dbReference type="InterPro" id="IPR011990">
    <property type="entry name" value="TPR-like_helical_dom_sf"/>
</dbReference>
<dbReference type="GO" id="GO:0019843">
    <property type="term" value="F:rRNA binding"/>
    <property type="evidence" value="ECO:0007669"/>
    <property type="project" value="UniProtKB-KW"/>
</dbReference>